<proteinExistence type="predicted"/>
<dbReference type="Gene3D" id="2.40.160.10">
    <property type="entry name" value="Porin"/>
    <property type="match status" value="1"/>
</dbReference>
<dbReference type="SUPFAM" id="SSF56935">
    <property type="entry name" value="Porins"/>
    <property type="match status" value="1"/>
</dbReference>
<dbReference type="EMBL" id="JBHTMU010000047">
    <property type="protein sequence ID" value="MFD1344370.1"/>
    <property type="molecule type" value="Genomic_DNA"/>
</dbReference>
<dbReference type="Proteomes" id="UP001597135">
    <property type="component" value="Unassembled WGS sequence"/>
</dbReference>
<reference evidence="2" key="1">
    <citation type="journal article" date="2019" name="Int. J. Syst. Evol. Microbiol.">
        <title>The Global Catalogue of Microorganisms (GCM) 10K type strain sequencing project: providing services to taxonomists for standard genome sequencing and annotation.</title>
        <authorList>
            <consortium name="The Broad Institute Genomics Platform"/>
            <consortium name="The Broad Institute Genome Sequencing Center for Infectious Disease"/>
            <person name="Wu L."/>
            <person name="Ma J."/>
        </authorList>
    </citation>
    <scope>NUCLEOTIDE SEQUENCE [LARGE SCALE GENOMIC DNA]</scope>
    <source>
        <strain evidence="2">CCUG 62953</strain>
    </source>
</reference>
<organism evidence="1 2">
    <name type="scientific">Litorisediminicola beolgyonensis</name>
    <dbReference type="NCBI Taxonomy" id="1173614"/>
    <lineage>
        <taxon>Bacteria</taxon>
        <taxon>Pseudomonadati</taxon>
        <taxon>Pseudomonadota</taxon>
        <taxon>Alphaproteobacteria</taxon>
        <taxon>Rhodobacterales</taxon>
        <taxon>Paracoccaceae</taxon>
        <taxon>Litorisediminicola</taxon>
    </lineage>
</organism>
<gene>
    <name evidence="1" type="ORF">ACFQ4E_18210</name>
</gene>
<name>A0ABW3ZMR4_9RHOB</name>
<evidence type="ECO:0000313" key="2">
    <source>
        <dbReference type="Proteomes" id="UP001597135"/>
    </source>
</evidence>
<accession>A0ABW3ZMR4</accession>
<dbReference type="InterPro" id="IPR023614">
    <property type="entry name" value="Porin_dom_sf"/>
</dbReference>
<protein>
    <submittedName>
        <fullName evidence="1">Uncharacterized protein</fullName>
    </submittedName>
</protein>
<dbReference type="RefSeq" id="WP_386805952.1">
    <property type="nucleotide sequence ID" value="NZ_JBHTMU010000047.1"/>
</dbReference>
<evidence type="ECO:0000313" key="1">
    <source>
        <dbReference type="EMBL" id="MFD1344370.1"/>
    </source>
</evidence>
<sequence>MGRLTIGLKTGGAPLGGRLAAGVALGALVAGGAFAQPLSVDCTLIDGRLPADCVQPNAGTVVSMPTGENTEMEVFQSDLGDEGFSITIDAPEPGAEPVLLEGNEARVNELRRVDRVLEQANVEVRFDGLSVEPRLAVSTADMRRTYPAGAPVTFRTSSNYPAYIRRAELRVADAANPGRVLAVLPVKPNGEVTWTMPGSGTADMVYALRVYDARGRYDETRLLPIARTGSRLADPALDGPIVAPGEGDDLTRRRAIPVTGGAITVYSDSAAPGTSVTVMGETIPVDASGAFVVQRILPPGMRDVQVAVGPQVIERRVEIPAQDWFYVATVDVTLGKEWGDTQGEDDSYSIGRVAGYAKGRTASGYEITAAIDTDERDLDEIFDDLDEREPLNLLRSIRAEDVYLTFGDDSTIVEDAPTSGKLFLRVRKDASELLLGDFKLADEELSLVRSDRTLYGVAGTYESTQQTSHGQPRVRLSGYAASPDRLAQRDVLDVTGGSFYQLSRQGVMNGTATVLVQYRDETSGRIVRQTRLVEGRDYEVNYFQGVVQLTNPISQYSGDGLLSDSPLGRYEADLVVQYEYVPLGVTDIEGESVGLRAEGWITDQVRLGFTAQRESTGLADNTLSGVDLLWRASDNTYLSIEHAESEGPGFGTSTSAVGGFEFDDIASAGQDDLTARATEVEMAADLGELTGGRVTGTLSGYYDKKEEGFVSADYNIGTGQESWGLAADVDLSDRASVIVAHDRFEDDDGASREDTRVGFVYQISQAWAAEMQALNTKREDPDATRDDATGERTDVGLRLTYEPRPDYAAWLFAQATVESSGGLRDNDRYGVGARTRLTDSLSAEMEVSDGTSGTGGYANLTYEPNAGTQYYLGYRLDPERQLESGFSGSDGGTYVLGARSKINEAVTLRAENSYDLYGDRPSLTSAYGVSYTPSDRWVLDGGIIYGEQDRDDGTIIRRGLSLGAHYSEGERLKAGISAEYREDDAEDLPDLDDRHTWGLSAYARYKISENARLLANLDALISESEGAEDEDDYTRDGRYIEANLGYAYRPIDNDRFNMLFRYTYLEDLPGPDQVAVYALDGDEGLRQKSHILSFDASYDLTRQWTLGGKYGYRKAEVESARGSDEFSSNTAHLGVLRLDYHVVHNWDVTAEVRTMRFEEAEITETGGLLGVWRHFGNNVKAGVGYQIGDVDDDLRRIDGRKEGAFFNVIAKF</sequence>
<keyword evidence="2" id="KW-1185">Reference proteome</keyword>
<comment type="caution">
    <text evidence="1">The sequence shown here is derived from an EMBL/GenBank/DDBJ whole genome shotgun (WGS) entry which is preliminary data.</text>
</comment>